<gene>
    <name evidence="2" type="primary">WBGene00281961</name>
</gene>
<dbReference type="EnsemblMetazoa" id="PPA43592.1">
    <property type="protein sequence ID" value="PPA43592.1"/>
    <property type="gene ID" value="WBGene00281961"/>
</dbReference>
<protein>
    <submittedName>
        <fullName evidence="2">Uncharacterized protein</fullName>
    </submittedName>
</protein>
<name>A0A2A6C5X7_PRIPA</name>
<evidence type="ECO:0000313" key="3">
    <source>
        <dbReference type="Proteomes" id="UP000005239"/>
    </source>
</evidence>
<dbReference type="AlphaFoldDB" id="A0A2A6C5X7"/>
<accession>A0A2A6C5X7</accession>
<reference evidence="2" key="2">
    <citation type="submission" date="2022-06" db="UniProtKB">
        <authorList>
            <consortium name="EnsemblMetazoa"/>
        </authorList>
    </citation>
    <scope>IDENTIFICATION</scope>
    <source>
        <strain evidence="2">PS312</strain>
    </source>
</reference>
<accession>A0A8R1UY45</accession>
<reference evidence="3" key="1">
    <citation type="journal article" date="2008" name="Nat. Genet.">
        <title>The Pristionchus pacificus genome provides a unique perspective on nematode lifestyle and parasitism.</title>
        <authorList>
            <person name="Dieterich C."/>
            <person name="Clifton S.W."/>
            <person name="Schuster L.N."/>
            <person name="Chinwalla A."/>
            <person name="Delehaunty K."/>
            <person name="Dinkelacker I."/>
            <person name="Fulton L."/>
            <person name="Fulton R."/>
            <person name="Godfrey J."/>
            <person name="Minx P."/>
            <person name="Mitreva M."/>
            <person name="Roeseler W."/>
            <person name="Tian H."/>
            <person name="Witte H."/>
            <person name="Yang S.P."/>
            <person name="Wilson R.K."/>
            <person name="Sommer R.J."/>
        </authorList>
    </citation>
    <scope>NUCLEOTIDE SEQUENCE [LARGE SCALE GENOMIC DNA]</scope>
    <source>
        <strain evidence="3">PS312</strain>
    </source>
</reference>
<proteinExistence type="predicted"/>
<dbReference type="Proteomes" id="UP000005239">
    <property type="component" value="Unassembled WGS sequence"/>
</dbReference>
<feature type="region of interest" description="Disordered" evidence="1">
    <location>
        <begin position="88"/>
        <end position="111"/>
    </location>
</feature>
<feature type="compositionally biased region" description="Basic and acidic residues" evidence="1">
    <location>
        <begin position="98"/>
        <end position="111"/>
    </location>
</feature>
<sequence>MPPVSIIISLPRITIEETSTKCDEVLMDRCKTTGSRLIARGKPAGNNDKIAMEGARIAVPWFMVAKQQEDGNTKIPYYFCVYFGDASEGKSGGGGRKNGREKCNDDWRTSC</sequence>
<evidence type="ECO:0000256" key="1">
    <source>
        <dbReference type="SAM" id="MobiDB-lite"/>
    </source>
</evidence>
<evidence type="ECO:0000313" key="2">
    <source>
        <dbReference type="EnsemblMetazoa" id="PPA43592.1"/>
    </source>
</evidence>
<keyword evidence="3" id="KW-1185">Reference proteome</keyword>
<organism evidence="2 3">
    <name type="scientific">Pristionchus pacificus</name>
    <name type="common">Parasitic nematode worm</name>
    <dbReference type="NCBI Taxonomy" id="54126"/>
    <lineage>
        <taxon>Eukaryota</taxon>
        <taxon>Metazoa</taxon>
        <taxon>Ecdysozoa</taxon>
        <taxon>Nematoda</taxon>
        <taxon>Chromadorea</taxon>
        <taxon>Rhabditida</taxon>
        <taxon>Rhabditina</taxon>
        <taxon>Diplogasteromorpha</taxon>
        <taxon>Diplogasteroidea</taxon>
        <taxon>Neodiplogasteridae</taxon>
        <taxon>Pristionchus</taxon>
    </lineage>
</organism>